<dbReference type="FunFam" id="2.10.25.10:FF:000674">
    <property type="entry name" value="Mucin-2"/>
    <property type="match status" value="1"/>
</dbReference>
<evidence type="ECO:0000256" key="1">
    <source>
        <dbReference type="ARBA" id="ARBA00023157"/>
    </source>
</evidence>
<dbReference type="InterPro" id="IPR036084">
    <property type="entry name" value="Ser_inhib-like_sf"/>
</dbReference>
<dbReference type="PROSITE" id="PS51233">
    <property type="entry name" value="VWFD"/>
    <property type="match status" value="2"/>
</dbReference>
<dbReference type="CDD" id="cd19941">
    <property type="entry name" value="TIL"/>
    <property type="match status" value="1"/>
</dbReference>
<dbReference type="InterPro" id="IPR050780">
    <property type="entry name" value="Mucin_vWF_Thrombospondin_sf"/>
</dbReference>
<keyword evidence="3" id="KW-0732">Signal</keyword>
<dbReference type="InterPro" id="IPR014853">
    <property type="entry name" value="VWF/SSPO/ZAN-like_Cys-rich_dom"/>
</dbReference>
<dbReference type="InterPro" id="IPR002919">
    <property type="entry name" value="TIL_dom"/>
</dbReference>
<keyword evidence="1" id="KW-1015">Disulfide bond</keyword>
<gene>
    <name evidence="5" type="ORF">D5F01_LYC04963</name>
</gene>
<proteinExistence type="predicted"/>
<name>A0A6G0IXG2_LARCR</name>
<dbReference type="SMART" id="SM00216">
    <property type="entry name" value="VWD"/>
    <property type="match status" value="2"/>
</dbReference>
<dbReference type="PANTHER" id="PTHR11339">
    <property type="entry name" value="EXTRACELLULAR MATRIX GLYCOPROTEIN RELATED"/>
    <property type="match status" value="1"/>
</dbReference>
<dbReference type="GO" id="GO:0031012">
    <property type="term" value="C:extracellular matrix"/>
    <property type="evidence" value="ECO:0007669"/>
    <property type="project" value="TreeGrafter"/>
</dbReference>
<dbReference type="Pfam" id="PF00094">
    <property type="entry name" value="VWD"/>
    <property type="match status" value="2"/>
</dbReference>
<evidence type="ECO:0000259" key="4">
    <source>
        <dbReference type="PROSITE" id="PS51233"/>
    </source>
</evidence>
<accession>A0A6G0IXG2</accession>
<dbReference type="AlphaFoldDB" id="A0A6G0IXG2"/>
<feature type="signal peptide" evidence="3">
    <location>
        <begin position="1"/>
        <end position="23"/>
    </location>
</feature>
<dbReference type="InterPro" id="IPR001846">
    <property type="entry name" value="VWF_type-D"/>
</dbReference>
<sequence>MKWSFVWLCFCALSFSSVIDIHAKKDRNHVRNTCSTWGRYHFKTFDGDVYQFPGMCEYKLAYDCHESSKDFSVHMKREEHNGNPTIRYLVVTISELTFYLMKSNVTENDVSVEIPYNKAGVQIQRNAVYIIFQSKVGILLVWNGDDAVMVELDRDYANHTCGLCGDFNGVPVNNEFIHEGREITPIEFGNKQKVHRPNDKCEDPPEEEDAKTLPKSCKNYQKTCDKMLHSESWKACSKVINPEPYIQACARDMCDCFNSTSDFCKCSTFSEFSRQCSHAGANPPNWRTANFCGDINIFHASSFHIMLQTSFGLQIQIQHVPLMQVYVTLDQSYKAKTRGLCGNYNMIQKDDMMSSQEIVEGTAETFCNSWTATATCKDIEKRPDDPCSVSDENEKYAKHWCALLLSRKSTFTKCHSEVDPEMYHKRCMYATCTCAKTEDCLCAVLSSYARACASKGVNLTGWRDNVCNKHAKTCPKSQIFSYEHQRCQMTCKSLGSNQQSCSSDFLPVDGCSCREGFYLNEKGICVLVSKCPCYHNDAYIQPGKSINIKDEHCIYNNSYNHYTNHNHSIYTNSYNTNCIYDYNHNADHNHRIYNNTNRIYDYNHSIYNNSNTNTN</sequence>
<keyword evidence="6" id="KW-1185">Reference proteome</keyword>
<evidence type="ECO:0000313" key="5">
    <source>
        <dbReference type="EMBL" id="KAE8296209.1"/>
    </source>
</evidence>
<dbReference type="Proteomes" id="UP000424527">
    <property type="component" value="Unassembled WGS sequence"/>
</dbReference>
<dbReference type="Pfam" id="PF01826">
    <property type="entry name" value="TIL"/>
    <property type="match status" value="1"/>
</dbReference>
<dbReference type="PANTHER" id="PTHR11339:SF371">
    <property type="entry name" value="MUCIN-2"/>
    <property type="match status" value="1"/>
</dbReference>
<dbReference type="SMART" id="SM00832">
    <property type="entry name" value="C8"/>
    <property type="match status" value="2"/>
</dbReference>
<evidence type="ECO:0000256" key="3">
    <source>
        <dbReference type="SAM" id="SignalP"/>
    </source>
</evidence>
<dbReference type="EMBL" id="REGW02000005">
    <property type="protein sequence ID" value="KAE8296209.1"/>
    <property type="molecule type" value="Genomic_DNA"/>
</dbReference>
<protein>
    <submittedName>
        <fullName evidence="5">Mucin-2</fullName>
    </submittedName>
</protein>
<evidence type="ECO:0000256" key="2">
    <source>
        <dbReference type="ARBA" id="ARBA00023180"/>
    </source>
</evidence>
<dbReference type="GO" id="GO:0005615">
    <property type="term" value="C:extracellular space"/>
    <property type="evidence" value="ECO:0007669"/>
    <property type="project" value="TreeGrafter"/>
</dbReference>
<organism evidence="5 6">
    <name type="scientific">Larimichthys crocea</name>
    <name type="common">Large yellow croaker</name>
    <name type="synonym">Pseudosciaena crocea</name>
    <dbReference type="NCBI Taxonomy" id="215358"/>
    <lineage>
        <taxon>Eukaryota</taxon>
        <taxon>Metazoa</taxon>
        <taxon>Chordata</taxon>
        <taxon>Craniata</taxon>
        <taxon>Vertebrata</taxon>
        <taxon>Euteleostomi</taxon>
        <taxon>Actinopterygii</taxon>
        <taxon>Neopterygii</taxon>
        <taxon>Teleostei</taxon>
        <taxon>Neoteleostei</taxon>
        <taxon>Acanthomorphata</taxon>
        <taxon>Eupercaria</taxon>
        <taxon>Sciaenidae</taxon>
        <taxon>Larimichthys</taxon>
    </lineage>
</organism>
<reference evidence="5 6" key="1">
    <citation type="submission" date="2019-07" db="EMBL/GenBank/DDBJ databases">
        <title>Chromosome genome assembly for large yellow croaker.</title>
        <authorList>
            <person name="Xiao S."/>
        </authorList>
    </citation>
    <scope>NUCLEOTIDE SEQUENCE [LARGE SCALE GENOMIC DNA]</scope>
    <source>
        <strain evidence="5">JMULYC20181020</strain>
        <tissue evidence="5">Muscle</tissue>
    </source>
</reference>
<feature type="domain" description="VWFD" evidence="4">
    <location>
        <begin position="32"/>
        <end position="202"/>
    </location>
</feature>
<dbReference type="Pfam" id="PF08742">
    <property type="entry name" value="C8"/>
    <property type="match status" value="2"/>
</dbReference>
<evidence type="ECO:0000313" key="6">
    <source>
        <dbReference type="Proteomes" id="UP000424527"/>
    </source>
</evidence>
<dbReference type="Gene3D" id="2.10.25.10">
    <property type="entry name" value="Laminin"/>
    <property type="match status" value="1"/>
</dbReference>
<dbReference type="SUPFAM" id="SSF57567">
    <property type="entry name" value="Serine protease inhibitors"/>
    <property type="match status" value="1"/>
</dbReference>
<comment type="caution">
    <text evidence="5">The sequence shown here is derived from an EMBL/GenBank/DDBJ whole genome shotgun (WGS) entry which is preliminary data.</text>
</comment>
<feature type="domain" description="VWFD" evidence="4">
    <location>
        <begin position="199"/>
        <end position="377"/>
    </location>
</feature>
<keyword evidence="2" id="KW-0325">Glycoprotein</keyword>
<feature type="chain" id="PRO_5026246151" evidence="3">
    <location>
        <begin position="24"/>
        <end position="615"/>
    </location>
</feature>